<dbReference type="EMBL" id="LCAW01000012">
    <property type="protein sequence ID" value="KKR98986.1"/>
    <property type="molecule type" value="Genomic_DNA"/>
</dbReference>
<organism evidence="1 2">
    <name type="scientific">Candidatus Uhrbacteria bacterium GW2011_GWC1_41_20</name>
    <dbReference type="NCBI Taxonomy" id="1618983"/>
    <lineage>
        <taxon>Bacteria</taxon>
        <taxon>Candidatus Uhriibacteriota</taxon>
    </lineage>
</organism>
<comment type="caution">
    <text evidence="1">The sequence shown here is derived from an EMBL/GenBank/DDBJ whole genome shotgun (WGS) entry which is preliminary data.</text>
</comment>
<dbReference type="AlphaFoldDB" id="A0A0G0VH55"/>
<accession>A0A0G0VH55</accession>
<evidence type="ECO:0000313" key="1">
    <source>
        <dbReference type="EMBL" id="KKR98986.1"/>
    </source>
</evidence>
<protein>
    <submittedName>
        <fullName evidence="1">Uncharacterized protein</fullName>
    </submittedName>
</protein>
<reference evidence="1 2" key="1">
    <citation type="journal article" date="2015" name="Nature">
        <title>rRNA introns, odd ribosomes, and small enigmatic genomes across a large radiation of phyla.</title>
        <authorList>
            <person name="Brown C.T."/>
            <person name="Hug L.A."/>
            <person name="Thomas B.C."/>
            <person name="Sharon I."/>
            <person name="Castelle C.J."/>
            <person name="Singh A."/>
            <person name="Wilkins M.J."/>
            <person name="Williams K.H."/>
            <person name="Banfield J.F."/>
        </authorList>
    </citation>
    <scope>NUCLEOTIDE SEQUENCE [LARGE SCALE GENOMIC DNA]</scope>
</reference>
<gene>
    <name evidence="1" type="ORF">UU50_C0012G0034</name>
</gene>
<sequence length="129" mass="15011">MKYLNELSSLNLPEGKFAIFGSGPMAIRGIRESKDLDIIVKQDVWDSLIKKYPMLLHSNPTCLKIGNIEVYKDWLELSDRINEIIDGAETIANFPYVQLKYVVEWKTQFGREKDLKDIELIQKYNDSQK</sequence>
<evidence type="ECO:0000313" key="2">
    <source>
        <dbReference type="Proteomes" id="UP000033930"/>
    </source>
</evidence>
<proteinExistence type="predicted"/>
<name>A0A0G0VH55_9BACT</name>
<dbReference type="Proteomes" id="UP000033930">
    <property type="component" value="Unassembled WGS sequence"/>
</dbReference>